<gene>
    <name evidence="1" type="ORF">S01H1_46188</name>
</gene>
<feature type="non-terminal residue" evidence="1">
    <location>
        <position position="64"/>
    </location>
</feature>
<proteinExistence type="predicted"/>
<dbReference type="AlphaFoldDB" id="X0V3C5"/>
<name>X0V3C5_9ZZZZ</name>
<organism evidence="1">
    <name type="scientific">marine sediment metagenome</name>
    <dbReference type="NCBI Taxonomy" id="412755"/>
    <lineage>
        <taxon>unclassified sequences</taxon>
        <taxon>metagenomes</taxon>
        <taxon>ecological metagenomes</taxon>
    </lineage>
</organism>
<evidence type="ECO:0000313" key="1">
    <source>
        <dbReference type="EMBL" id="GAG05907.1"/>
    </source>
</evidence>
<sequence>MPSEPFTKELPLPKAWKQSIKSAVIHTLSLAFNAITLTLSQLSENDHIPIRIAAELKRLKMENA</sequence>
<accession>X0V3C5</accession>
<dbReference type="EMBL" id="BARS01029559">
    <property type="protein sequence ID" value="GAG05907.1"/>
    <property type="molecule type" value="Genomic_DNA"/>
</dbReference>
<comment type="caution">
    <text evidence="1">The sequence shown here is derived from an EMBL/GenBank/DDBJ whole genome shotgun (WGS) entry which is preliminary data.</text>
</comment>
<reference evidence="1" key="1">
    <citation type="journal article" date="2014" name="Front. Microbiol.">
        <title>High frequency of phylogenetically diverse reductive dehalogenase-homologous genes in deep subseafloor sedimentary metagenomes.</title>
        <authorList>
            <person name="Kawai M."/>
            <person name="Futagami T."/>
            <person name="Toyoda A."/>
            <person name="Takaki Y."/>
            <person name="Nishi S."/>
            <person name="Hori S."/>
            <person name="Arai W."/>
            <person name="Tsubouchi T."/>
            <person name="Morono Y."/>
            <person name="Uchiyama I."/>
            <person name="Ito T."/>
            <person name="Fujiyama A."/>
            <person name="Inagaki F."/>
            <person name="Takami H."/>
        </authorList>
    </citation>
    <scope>NUCLEOTIDE SEQUENCE</scope>
    <source>
        <strain evidence="1">Expedition CK06-06</strain>
    </source>
</reference>
<protein>
    <submittedName>
        <fullName evidence="1">Uncharacterized protein</fullName>
    </submittedName>
</protein>